<dbReference type="PANTHER" id="PTHR35007:SF2">
    <property type="entry name" value="PILUS ASSEMBLE PROTEIN"/>
    <property type="match status" value="1"/>
</dbReference>
<evidence type="ECO:0000313" key="9">
    <source>
        <dbReference type="Proteomes" id="UP001570417"/>
    </source>
</evidence>
<feature type="domain" description="Type II secretion system protein GspF" evidence="7">
    <location>
        <begin position="141"/>
        <end position="263"/>
    </location>
</feature>
<evidence type="ECO:0000256" key="2">
    <source>
        <dbReference type="ARBA" id="ARBA00022475"/>
    </source>
</evidence>
<dbReference type="EMBL" id="JBFRUW010000056">
    <property type="protein sequence ID" value="MFA0569603.1"/>
    <property type="molecule type" value="Genomic_DNA"/>
</dbReference>
<evidence type="ECO:0000256" key="5">
    <source>
        <dbReference type="ARBA" id="ARBA00023136"/>
    </source>
</evidence>
<evidence type="ECO:0000259" key="7">
    <source>
        <dbReference type="Pfam" id="PF00482"/>
    </source>
</evidence>
<evidence type="ECO:0000256" key="1">
    <source>
        <dbReference type="ARBA" id="ARBA00004651"/>
    </source>
</evidence>
<evidence type="ECO:0000256" key="4">
    <source>
        <dbReference type="ARBA" id="ARBA00022989"/>
    </source>
</evidence>
<protein>
    <submittedName>
        <fullName evidence="8">Type II secretion system F family protein</fullName>
    </submittedName>
</protein>
<comment type="caution">
    <text evidence="8">The sequence shown here is derived from an EMBL/GenBank/DDBJ whole genome shotgun (WGS) entry which is preliminary data.</text>
</comment>
<dbReference type="InterPro" id="IPR018076">
    <property type="entry name" value="T2SS_GspF_dom"/>
</dbReference>
<keyword evidence="4 6" id="KW-1133">Transmembrane helix</keyword>
<name>A0ABV4NE56_9VIBR</name>
<feature type="transmembrane region" description="Helical" evidence="6">
    <location>
        <begin position="249"/>
        <end position="269"/>
    </location>
</feature>
<comment type="subcellular location">
    <subcellularLocation>
        <location evidence="1">Cell membrane</location>
        <topology evidence="1">Multi-pass membrane protein</topology>
    </subcellularLocation>
</comment>
<evidence type="ECO:0000256" key="6">
    <source>
        <dbReference type="SAM" id="Phobius"/>
    </source>
</evidence>
<organism evidence="8 9">
    <name type="scientific">Vibrio gallaecicus</name>
    <dbReference type="NCBI Taxonomy" id="552386"/>
    <lineage>
        <taxon>Bacteria</taxon>
        <taxon>Pseudomonadati</taxon>
        <taxon>Pseudomonadota</taxon>
        <taxon>Gammaproteobacteria</taxon>
        <taxon>Vibrionales</taxon>
        <taxon>Vibrionaceae</taxon>
        <taxon>Vibrio</taxon>
    </lineage>
</organism>
<keyword evidence="2" id="KW-1003">Cell membrane</keyword>
<evidence type="ECO:0000256" key="3">
    <source>
        <dbReference type="ARBA" id="ARBA00022692"/>
    </source>
</evidence>
<dbReference type="Pfam" id="PF00482">
    <property type="entry name" value="T2SSF"/>
    <property type="match status" value="1"/>
</dbReference>
<dbReference type="PANTHER" id="PTHR35007">
    <property type="entry name" value="INTEGRAL MEMBRANE PROTEIN-RELATED"/>
    <property type="match status" value="1"/>
</dbReference>
<keyword evidence="5 6" id="KW-0472">Membrane</keyword>
<dbReference type="Proteomes" id="UP001570417">
    <property type="component" value="Unassembled WGS sequence"/>
</dbReference>
<proteinExistence type="predicted"/>
<evidence type="ECO:0000313" key="8">
    <source>
        <dbReference type="EMBL" id="MFA0569603.1"/>
    </source>
</evidence>
<reference evidence="8 9" key="1">
    <citation type="journal article" date="2024" name="ISME J.">
        <title>Tailless and filamentous prophages are predominant in marine Vibrio.</title>
        <authorList>
            <person name="Steensen K."/>
            <person name="Seneca J."/>
            <person name="Bartlau N."/>
            <person name="Yu X.A."/>
            <person name="Hussain F.A."/>
            <person name="Polz M.F."/>
        </authorList>
    </citation>
    <scope>NUCLEOTIDE SEQUENCE [LARGE SCALE GENOMIC DNA]</scope>
    <source>
        <strain evidence="8 9">10N.222.51.A1</strain>
    </source>
</reference>
<accession>A0ABV4NE56</accession>
<keyword evidence="9" id="KW-1185">Reference proteome</keyword>
<feature type="transmembrane region" description="Helical" evidence="6">
    <location>
        <begin position="285"/>
        <end position="304"/>
    </location>
</feature>
<feature type="transmembrane region" description="Helical" evidence="6">
    <location>
        <begin position="79"/>
        <end position="100"/>
    </location>
</feature>
<keyword evidence="3 6" id="KW-0812">Transmembrane</keyword>
<feature type="transmembrane region" description="Helical" evidence="6">
    <location>
        <begin position="106"/>
        <end position="125"/>
    </location>
</feature>
<dbReference type="RefSeq" id="WP_372266759.1">
    <property type="nucleotide sequence ID" value="NZ_JBFRUW010000056.1"/>
</dbReference>
<feature type="transmembrane region" description="Helical" evidence="6">
    <location>
        <begin position="6"/>
        <end position="21"/>
    </location>
</feature>
<gene>
    <name evidence="8" type="ORF">AB4566_15135</name>
</gene>
<sequence>MIYWLALIGGGLAVMIAYWPNKNKANRHFYLEEAAQTLRVESIEEAQQAVDLASLSDRKLHVRLLQKLNRVKRQVGKLASIKIVAYLVVLGVIASALNTYLIRGNIIYVTLVCEVVGILLGYSWLQKREKKQFDEAFPDALNMLASAVSAGESIMHAIIYVGKTLEGEVGQEFKRMGERLQLGESADSVFRKSCSRFPYPAFHFFVITLRANMQRGGQLKDVISRLNRLMFDSRAVEKKKYSMTSEARMSAKIVAAIPVIFVFGLQFVSPENYEFIMFDPAGKPLLYYLIASESIGLTIVWLLMRGAQN</sequence>